<dbReference type="SUPFAM" id="SSF56815">
    <property type="entry name" value="Sec1/munc18-like (SM) proteins"/>
    <property type="match status" value="1"/>
</dbReference>
<sequence length="595" mass="65983">MIERVGGMKVLLLDGETTGIVSMVFSQSQILEREVFLVERLDAENKEKMRHLNAVCFFRPTADNFLRLAKELKAPSYAEYHLFFSNVAPHSQLERLARCDEYDSVQQVHEYFADLYAINHDLFSLNLAGTVGLTQDPTAWTNFEEAVFERTVEGIFAALLALRRRPLVRYLKPSELCRRVATKLQQRMTEDHSLFDSMGVGLRAGGAGDYSAGGGGCVLLLVDRREDPVTPLLNQWTYQAMLHELIGIENNRVDMRKAPGIAEDLKEIVMSPAQDNFLEQNLSSNFGDLGVAIKRYVEAYQQQTQNTAKIESIEDMQRFVDQFPEFRKLSGNVSKHVAVVHELSRLVETNDLLDVSCLEQDLACTNNRNEHCKAVLDRLRSPDTRNMERLRLVLLYALRYENDTYIGQLKEELKKAGIEEEQVALVDALLAHAGSHVRSGDLFQNKNFLAVAKSSIQRGFKGVPNVYTQHKSLLATTLELLLKGKLKETQYPFVPTTHSTASGAASRDKPSEVIVFVVGGATFEEARDVAHLNAQGGCRIILGGTTVHNTKSFLADISQLVRGRRVSTSLDFGGASSSSSSAAAASGPLGAGALV</sequence>
<dbReference type="OrthoDB" id="10266265at2759"/>
<dbReference type="VEuPathDB" id="CryptoDB:Vbra_22075"/>
<evidence type="ECO:0000256" key="2">
    <source>
        <dbReference type="SAM" id="MobiDB-lite"/>
    </source>
</evidence>
<dbReference type="STRING" id="1169540.A0A0G4G961"/>
<dbReference type="PIRSF" id="PIRSF005715">
    <property type="entry name" value="VPS45_Sec1"/>
    <property type="match status" value="1"/>
</dbReference>
<organism evidence="3 4">
    <name type="scientific">Vitrella brassicaformis (strain CCMP3155)</name>
    <dbReference type="NCBI Taxonomy" id="1169540"/>
    <lineage>
        <taxon>Eukaryota</taxon>
        <taxon>Sar</taxon>
        <taxon>Alveolata</taxon>
        <taxon>Colpodellida</taxon>
        <taxon>Vitrellaceae</taxon>
        <taxon>Vitrella</taxon>
    </lineage>
</organism>
<dbReference type="GO" id="GO:0016192">
    <property type="term" value="P:vesicle-mediated transport"/>
    <property type="evidence" value="ECO:0007669"/>
    <property type="project" value="InterPro"/>
</dbReference>
<dbReference type="InterPro" id="IPR036045">
    <property type="entry name" value="Sec1-like_sf"/>
</dbReference>
<dbReference type="PANTHER" id="PTHR11679">
    <property type="entry name" value="VESICLE PROTEIN SORTING-ASSOCIATED"/>
    <property type="match status" value="1"/>
</dbReference>
<dbReference type="EMBL" id="CDMY01000598">
    <property type="protein sequence ID" value="CEM25368.1"/>
    <property type="molecule type" value="Genomic_DNA"/>
</dbReference>
<dbReference type="Gene3D" id="1.25.40.60">
    <property type="match status" value="1"/>
</dbReference>
<dbReference type="FunCoup" id="A0A0G4G961">
    <property type="interactions" value="400"/>
</dbReference>
<protein>
    <recommendedName>
        <fullName evidence="5">Vacuolar protein sorting-associated protein 45</fullName>
    </recommendedName>
</protein>
<keyword evidence="4" id="KW-1185">Reference proteome</keyword>
<dbReference type="InParanoid" id="A0A0G4G961"/>
<evidence type="ECO:0000256" key="1">
    <source>
        <dbReference type="ARBA" id="ARBA00009884"/>
    </source>
</evidence>
<accession>A0A0G4G961</accession>
<name>A0A0G4G961_VITBC</name>
<feature type="region of interest" description="Disordered" evidence="2">
    <location>
        <begin position="572"/>
        <end position="595"/>
    </location>
</feature>
<proteinExistence type="inferred from homology"/>
<dbReference type="Gene3D" id="3.40.50.1910">
    <property type="match status" value="1"/>
</dbReference>
<dbReference type="AlphaFoldDB" id="A0A0G4G961"/>
<dbReference type="Pfam" id="PF00995">
    <property type="entry name" value="Sec1"/>
    <property type="match status" value="1"/>
</dbReference>
<dbReference type="OMA" id="VHQLNNA"/>
<dbReference type="Proteomes" id="UP000041254">
    <property type="component" value="Unassembled WGS sequence"/>
</dbReference>
<dbReference type="Gene3D" id="3.90.830.10">
    <property type="entry name" value="Syntaxin Binding Protein 1, Chain A, domain 2"/>
    <property type="match status" value="1"/>
</dbReference>
<evidence type="ECO:0008006" key="5">
    <source>
        <dbReference type="Google" id="ProtNLM"/>
    </source>
</evidence>
<dbReference type="PhylomeDB" id="A0A0G4G961"/>
<dbReference type="InterPro" id="IPR027482">
    <property type="entry name" value="Sec1-like_dom2"/>
</dbReference>
<dbReference type="InterPro" id="IPR001619">
    <property type="entry name" value="Sec1-like"/>
</dbReference>
<evidence type="ECO:0000313" key="3">
    <source>
        <dbReference type="EMBL" id="CEM25368.1"/>
    </source>
</evidence>
<comment type="similarity">
    <text evidence="1">Belongs to the STXBP/unc-18/SEC1 family.</text>
</comment>
<reference evidence="3 4" key="1">
    <citation type="submission" date="2014-11" db="EMBL/GenBank/DDBJ databases">
        <authorList>
            <person name="Zhu J."/>
            <person name="Qi W."/>
            <person name="Song R."/>
        </authorList>
    </citation>
    <scope>NUCLEOTIDE SEQUENCE [LARGE SCALE GENOMIC DNA]</scope>
</reference>
<dbReference type="InterPro" id="IPR043154">
    <property type="entry name" value="Sec-1-like_dom1"/>
</dbReference>
<feature type="compositionally biased region" description="Low complexity" evidence="2">
    <location>
        <begin position="573"/>
        <end position="595"/>
    </location>
</feature>
<evidence type="ECO:0000313" key="4">
    <source>
        <dbReference type="Proteomes" id="UP000041254"/>
    </source>
</evidence>
<dbReference type="InterPro" id="IPR043127">
    <property type="entry name" value="Sec-1-like_dom3a"/>
</dbReference>
<dbReference type="Gene3D" id="3.40.50.2060">
    <property type="match status" value="1"/>
</dbReference>
<gene>
    <name evidence="3" type="ORF">Vbra_22075</name>
</gene>